<dbReference type="RefSeq" id="WP_062252807.1">
    <property type="nucleotide sequence ID" value="NZ_CP014229.1"/>
</dbReference>
<accession>A0A0X8JK81</accession>
<dbReference type="Proteomes" id="UP000069241">
    <property type="component" value="Chromosome"/>
</dbReference>
<feature type="region of interest" description="Disordered" evidence="1">
    <location>
        <begin position="162"/>
        <end position="183"/>
    </location>
</feature>
<proteinExistence type="predicted"/>
<dbReference type="InterPro" id="IPR014972">
    <property type="entry name" value="Phage_Mu_Gp37"/>
</dbReference>
<dbReference type="AlphaFoldDB" id="A0A0X8JK81"/>
<evidence type="ECO:0000256" key="1">
    <source>
        <dbReference type="SAM" id="MobiDB-lite"/>
    </source>
</evidence>
<name>A0A0X8JK81_9BACT</name>
<evidence type="ECO:0000313" key="3">
    <source>
        <dbReference type="Proteomes" id="UP000069241"/>
    </source>
</evidence>
<protein>
    <submittedName>
        <fullName evidence="2">Uncharacterized protein</fullName>
    </submittedName>
</protein>
<dbReference type="STRING" id="44742.AXF13_09245"/>
<organism evidence="2 3">
    <name type="scientific">Desulfovibrio fairfieldensis</name>
    <dbReference type="NCBI Taxonomy" id="44742"/>
    <lineage>
        <taxon>Bacteria</taxon>
        <taxon>Pseudomonadati</taxon>
        <taxon>Thermodesulfobacteriota</taxon>
        <taxon>Desulfovibrionia</taxon>
        <taxon>Desulfovibrionales</taxon>
        <taxon>Desulfovibrionaceae</taxon>
        <taxon>Desulfovibrio</taxon>
    </lineage>
</organism>
<dbReference type="KEGG" id="dfi:AXF13_09245"/>
<dbReference type="EMBL" id="CP014229">
    <property type="protein sequence ID" value="AMD90292.1"/>
    <property type="molecule type" value="Genomic_DNA"/>
</dbReference>
<sequence>MFYRIDGIESGMIECLTAAKPDYLRFVGSYGGELMGGWQAVIRALPAVWVAFMGMTDPKPCNTAQTRFEARVQFSTVVASRSLRSEATARKGGPANTPYVGTYQMLEDVAARICMQDFGVDGVDYLRPGRIRTLFTAKTAAQALSVLAQDWTSRVQFTLREPGQRPIASEGEPSESGYLPPSAEPLPELRHLGLRYWLKPPQYPDVDDPLLTDILPRVRINIYEEQK</sequence>
<keyword evidence="3" id="KW-1185">Reference proteome</keyword>
<evidence type="ECO:0000313" key="2">
    <source>
        <dbReference type="EMBL" id="AMD90292.1"/>
    </source>
</evidence>
<gene>
    <name evidence="2" type="ORF">AXF13_09245</name>
</gene>
<reference evidence="3" key="1">
    <citation type="submission" date="2016-02" db="EMBL/GenBank/DDBJ databases">
        <authorList>
            <person name="Holder M.E."/>
            <person name="Ajami N.J."/>
            <person name="Petrosino J.F."/>
        </authorList>
    </citation>
    <scope>NUCLEOTIDE SEQUENCE [LARGE SCALE GENOMIC DNA]</scope>
    <source>
        <strain evidence="3">CCUG 45958</strain>
    </source>
</reference>
<dbReference type="Pfam" id="PF08873">
    <property type="entry name" value="Phage_Mu_Gp37"/>
    <property type="match status" value="1"/>
</dbReference>